<feature type="binding site" evidence="3">
    <location>
        <begin position="268"/>
        <end position="275"/>
    </location>
    <ligand>
        <name>FAD</name>
        <dbReference type="ChEBI" id="CHEBI:57692"/>
    </ligand>
</feature>
<comment type="similarity">
    <text evidence="1">Belongs to the ETF alpha-subunit/FixB family.</text>
</comment>
<accession>A0A7L7L9P7</accession>
<feature type="binding site" evidence="3">
    <location>
        <position position="289"/>
    </location>
    <ligand>
        <name>FAD</name>
        <dbReference type="ChEBI" id="CHEBI:57692"/>
    </ligand>
</feature>
<evidence type="ECO:0000256" key="2">
    <source>
        <dbReference type="ARBA" id="ARBA00022982"/>
    </source>
</evidence>
<dbReference type="PANTHER" id="PTHR43153:SF1">
    <property type="entry name" value="ELECTRON TRANSFER FLAVOPROTEIN SUBUNIT ALPHA, MITOCHONDRIAL"/>
    <property type="match status" value="1"/>
</dbReference>
<dbReference type="SUPFAM" id="SSF52402">
    <property type="entry name" value="Adenine nucleotide alpha hydrolases-like"/>
    <property type="match status" value="1"/>
</dbReference>
<dbReference type="GO" id="GO:0009055">
    <property type="term" value="F:electron transfer activity"/>
    <property type="evidence" value="ECO:0007669"/>
    <property type="project" value="InterPro"/>
</dbReference>
<keyword evidence="2" id="KW-0813">Transport</keyword>
<dbReference type="SUPFAM" id="SSF52467">
    <property type="entry name" value="DHS-like NAD/FAD-binding domain"/>
    <property type="match status" value="1"/>
</dbReference>
<evidence type="ECO:0000313" key="6">
    <source>
        <dbReference type="Proteomes" id="UP000514509"/>
    </source>
</evidence>
<keyword evidence="3" id="KW-0274">FAD</keyword>
<name>A0A7L7L9P7_9BACT</name>
<keyword evidence="2" id="KW-0249">Electron transport</keyword>
<comment type="cofactor">
    <cofactor evidence="3">
        <name>FAD</name>
        <dbReference type="ChEBI" id="CHEBI:57692"/>
    </cofactor>
    <text evidence="3">Binds 1 FAD per dimer.</text>
</comment>
<keyword evidence="3" id="KW-0285">Flavoprotein</keyword>
<feature type="binding site" evidence="3">
    <location>
        <position position="212"/>
    </location>
    <ligand>
        <name>FAD</name>
        <dbReference type="ChEBI" id="CHEBI:57692"/>
    </ligand>
</feature>
<keyword evidence="6" id="KW-1185">Reference proteome</keyword>
<dbReference type="Pfam" id="PF00766">
    <property type="entry name" value="ETF_alpha"/>
    <property type="match status" value="1"/>
</dbReference>
<dbReference type="Gene3D" id="3.40.50.620">
    <property type="entry name" value="HUPs"/>
    <property type="match status" value="1"/>
</dbReference>
<reference evidence="5 6" key="1">
    <citation type="submission" date="2020-06" db="EMBL/GenBank/DDBJ databases">
        <authorList>
            <person name="Hwang Y.J."/>
        </authorList>
    </citation>
    <scope>NUCLEOTIDE SEQUENCE [LARGE SCALE GENOMIC DNA]</scope>
    <source>
        <strain evidence="5 6">KUDC8001</strain>
    </source>
</reference>
<dbReference type="GO" id="GO:0050660">
    <property type="term" value="F:flavin adenine dinucleotide binding"/>
    <property type="evidence" value="ECO:0007669"/>
    <property type="project" value="InterPro"/>
</dbReference>
<dbReference type="Gene3D" id="3.40.50.1220">
    <property type="entry name" value="TPP-binding domain"/>
    <property type="match status" value="1"/>
</dbReference>
<evidence type="ECO:0000259" key="4">
    <source>
        <dbReference type="SMART" id="SM00893"/>
    </source>
</evidence>
<dbReference type="AlphaFoldDB" id="A0A7L7L9P7"/>
<dbReference type="EMBL" id="CP055153">
    <property type="protein sequence ID" value="QMU29548.1"/>
    <property type="molecule type" value="Genomic_DNA"/>
</dbReference>
<dbReference type="InterPro" id="IPR014729">
    <property type="entry name" value="Rossmann-like_a/b/a_fold"/>
</dbReference>
<dbReference type="Proteomes" id="UP000514509">
    <property type="component" value="Chromosome"/>
</dbReference>
<evidence type="ECO:0000313" key="5">
    <source>
        <dbReference type="EMBL" id="QMU29548.1"/>
    </source>
</evidence>
<dbReference type="InterPro" id="IPR014730">
    <property type="entry name" value="ETF_a/b_N"/>
</dbReference>
<protein>
    <submittedName>
        <fullName evidence="5">Electron transfer flavoprotein subunit alpha/FixB family protein</fullName>
    </submittedName>
</protein>
<organism evidence="5 6">
    <name type="scientific">Adhaeribacter radiodurans</name>
    <dbReference type="NCBI Taxonomy" id="2745197"/>
    <lineage>
        <taxon>Bacteria</taxon>
        <taxon>Pseudomonadati</taxon>
        <taxon>Bacteroidota</taxon>
        <taxon>Cytophagia</taxon>
        <taxon>Cytophagales</taxon>
        <taxon>Hymenobacteraceae</taxon>
        <taxon>Adhaeribacter</taxon>
    </lineage>
</organism>
<sequence length="324" mass="33805">MSVLVFIECADGKVKKSSFEAACYGQQVAASLGTEIVAIAIGEVATEELKSLGKYGAAKVLVDEEPRLKDYVSQAYTKVVAAAAEKENASVIILSNTNIGSGIGARLAARLQACYAANVVALPEISGDTLKVKKSVFSGKAFAEENLSASTKIIAIKKNSIEVKETGSGEAAIETFTTALTDADLNGVPQETVRATGDVLLTEADIVVSGGRGMRGPENWHLIEDLAKALGAATACSKPVADVGWRPHHEHVGQTGITISPNLYIAVGISGAIQHLAGVNSSKVIVVINKDPEAPFFKAADYGIVGDIFEVVPKLIEEAKALAK</sequence>
<dbReference type="PANTHER" id="PTHR43153">
    <property type="entry name" value="ELECTRON TRANSFER FLAVOPROTEIN ALPHA"/>
    <property type="match status" value="1"/>
</dbReference>
<dbReference type="Pfam" id="PF01012">
    <property type="entry name" value="ETF"/>
    <property type="match status" value="1"/>
</dbReference>
<feature type="domain" description="Electron transfer flavoprotein alpha/beta-subunit N-terminal" evidence="4">
    <location>
        <begin position="3"/>
        <end position="189"/>
    </location>
</feature>
<dbReference type="PIRSF" id="PIRSF000089">
    <property type="entry name" value="Electra_flavoP_a"/>
    <property type="match status" value="1"/>
</dbReference>
<dbReference type="RefSeq" id="WP_182412008.1">
    <property type="nucleotide sequence ID" value="NZ_CP055153.1"/>
</dbReference>
<evidence type="ECO:0000256" key="3">
    <source>
        <dbReference type="PIRSR" id="PIRSR000089-1"/>
    </source>
</evidence>
<reference evidence="5 6" key="2">
    <citation type="submission" date="2020-08" db="EMBL/GenBank/DDBJ databases">
        <title>Adhaeribacter dokdonensis sp. nov., isolated from the rhizosphere of Elymus tsukushiensis, a plant native to the Dokdo Islands, Republic of Korea.</title>
        <authorList>
            <person name="Ghim S.Y."/>
        </authorList>
    </citation>
    <scope>NUCLEOTIDE SEQUENCE [LARGE SCALE GENOMIC DNA]</scope>
    <source>
        <strain evidence="5 6">KUDC8001</strain>
    </source>
</reference>
<dbReference type="InterPro" id="IPR029035">
    <property type="entry name" value="DHS-like_NAD/FAD-binding_dom"/>
</dbReference>
<proteinExistence type="inferred from homology"/>
<dbReference type="InterPro" id="IPR014731">
    <property type="entry name" value="ETF_asu_C"/>
</dbReference>
<dbReference type="GO" id="GO:0033539">
    <property type="term" value="P:fatty acid beta-oxidation using acyl-CoA dehydrogenase"/>
    <property type="evidence" value="ECO:0007669"/>
    <property type="project" value="TreeGrafter"/>
</dbReference>
<feature type="binding site" evidence="3">
    <location>
        <begin position="307"/>
        <end position="308"/>
    </location>
    <ligand>
        <name>FAD</name>
        <dbReference type="ChEBI" id="CHEBI:57692"/>
    </ligand>
</feature>
<dbReference type="KEGG" id="add:HUW48_16560"/>
<dbReference type="SMART" id="SM00893">
    <property type="entry name" value="ETF"/>
    <property type="match status" value="1"/>
</dbReference>
<gene>
    <name evidence="5" type="ORF">HUW48_16560</name>
</gene>
<dbReference type="InterPro" id="IPR001308">
    <property type="entry name" value="ETF_a/FixB"/>
</dbReference>
<evidence type="ECO:0000256" key="1">
    <source>
        <dbReference type="ARBA" id="ARBA00005817"/>
    </source>
</evidence>